<gene>
    <name evidence="3" type="ORF">ATL39_0362</name>
</gene>
<dbReference type="PANTHER" id="PTHR31528:SF3">
    <property type="entry name" value="THIAMINE BIOSYNTHESIS PROTEIN HI_0357-RELATED"/>
    <property type="match status" value="1"/>
</dbReference>
<dbReference type="SUPFAM" id="SSF53850">
    <property type="entry name" value="Periplasmic binding protein-like II"/>
    <property type="match status" value="1"/>
</dbReference>
<dbReference type="Gene3D" id="3.40.190.10">
    <property type="entry name" value="Periplasmic binding protein-like II"/>
    <property type="match status" value="2"/>
</dbReference>
<sequence>MKKSTQKKWMMYAVGLTSLSVLAACGSGEENSGAEADSSELEEAKLVTNWFAQPEHGGNYAALVEGMYEEEGLEMEIEPGGPEISATQIVASGDADFGYTSGEDLVIARDEGIPLVAIGAIFQESPYVLISHEGQVDSFEDLEGKTVFTATAVGYWEYIKEEYELEEVEERAYTGSLAEFVDNENAVTQGYMTSEPYSLDEQGVDIDYLKVSDSGFESYGNVIFTTEDMIENNPEKVQAFMNATVAGWEYYRDNPDETNTYLQEQNPDLTEEKMEYSKEAMDEIVYGGDAEENGFGYMEADNWQTLQDNMNQLDLTSSEEDIEEAFNMEFLEEAHNE</sequence>
<dbReference type="Pfam" id="PF09084">
    <property type="entry name" value="NMT1"/>
    <property type="match status" value="1"/>
</dbReference>
<dbReference type="InterPro" id="IPR027939">
    <property type="entry name" value="NMT1/THI5"/>
</dbReference>
<protein>
    <submittedName>
        <fullName evidence="3">NitT/TauT family transport system substrate-binding protein</fullName>
    </submittedName>
</protein>
<accession>A0A419V7Y3</accession>
<feature type="chain" id="PRO_5039516293" evidence="1">
    <location>
        <begin position="24"/>
        <end position="337"/>
    </location>
</feature>
<evidence type="ECO:0000259" key="2">
    <source>
        <dbReference type="Pfam" id="PF09084"/>
    </source>
</evidence>
<keyword evidence="1" id="KW-0732">Signal</keyword>
<name>A0A419V7Y3_9BACL</name>
<dbReference type="PROSITE" id="PS51257">
    <property type="entry name" value="PROKAR_LIPOPROTEIN"/>
    <property type="match status" value="1"/>
</dbReference>
<evidence type="ECO:0000313" key="4">
    <source>
        <dbReference type="Proteomes" id="UP000285120"/>
    </source>
</evidence>
<comment type="caution">
    <text evidence="3">The sequence shown here is derived from an EMBL/GenBank/DDBJ whole genome shotgun (WGS) entry which is preliminary data.</text>
</comment>
<evidence type="ECO:0000313" key="3">
    <source>
        <dbReference type="EMBL" id="RKD76150.1"/>
    </source>
</evidence>
<dbReference type="AlphaFoldDB" id="A0A419V7Y3"/>
<keyword evidence="4" id="KW-1185">Reference proteome</keyword>
<feature type="signal peptide" evidence="1">
    <location>
        <begin position="1"/>
        <end position="23"/>
    </location>
</feature>
<organism evidence="3 4">
    <name type="scientific">Sinobaca qinghaiensis</name>
    <dbReference type="NCBI Taxonomy" id="342944"/>
    <lineage>
        <taxon>Bacteria</taxon>
        <taxon>Bacillati</taxon>
        <taxon>Bacillota</taxon>
        <taxon>Bacilli</taxon>
        <taxon>Bacillales</taxon>
        <taxon>Sporolactobacillaceae</taxon>
        <taxon>Sinobaca</taxon>
    </lineage>
</organism>
<dbReference type="EMBL" id="RAPK01000006">
    <property type="protein sequence ID" value="RKD76150.1"/>
    <property type="molecule type" value="Genomic_DNA"/>
</dbReference>
<reference evidence="3 4" key="1">
    <citation type="submission" date="2018-09" db="EMBL/GenBank/DDBJ databases">
        <title>Genomic Encyclopedia of Archaeal and Bacterial Type Strains, Phase II (KMG-II): from individual species to whole genera.</title>
        <authorList>
            <person name="Goeker M."/>
        </authorList>
    </citation>
    <scope>NUCLEOTIDE SEQUENCE [LARGE SCALE GENOMIC DNA]</scope>
    <source>
        <strain evidence="3 4">DSM 17008</strain>
    </source>
</reference>
<dbReference type="InterPro" id="IPR015168">
    <property type="entry name" value="SsuA/THI5"/>
</dbReference>
<dbReference type="OrthoDB" id="9815602at2"/>
<feature type="domain" description="SsuA/THI5-like" evidence="2">
    <location>
        <begin position="53"/>
        <end position="257"/>
    </location>
</feature>
<dbReference type="PANTHER" id="PTHR31528">
    <property type="entry name" value="4-AMINO-5-HYDROXYMETHYL-2-METHYLPYRIMIDINE PHOSPHATE SYNTHASE THI11-RELATED"/>
    <property type="match status" value="1"/>
</dbReference>
<proteinExistence type="predicted"/>
<dbReference type="GO" id="GO:0009228">
    <property type="term" value="P:thiamine biosynthetic process"/>
    <property type="evidence" value="ECO:0007669"/>
    <property type="project" value="InterPro"/>
</dbReference>
<evidence type="ECO:0000256" key="1">
    <source>
        <dbReference type="SAM" id="SignalP"/>
    </source>
</evidence>
<dbReference type="RefSeq" id="WP_120191566.1">
    <property type="nucleotide sequence ID" value="NZ_RAPK01000006.1"/>
</dbReference>
<dbReference type="Proteomes" id="UP000285120">
    <property type="component" value="Unassembled WGS sequence"/>
</dbReference>